<organism evidence="2 3">
    <name type="scientific">Candolleomyces aberdarensis</name>
    <dbReference type="NCBI Taxonomy" id="2316362"/>
    <lineage>
        <taxon>Eukaryota</taxon>
        <taxon>Fungi</taxon>
        <taxon>Dikarya</taxon>
        <taxon>Basidiomycota</taxon>
        <taxon>Agaricomycotina</taxon>
        <taxon>Agaricomycetes</taxon>
        <taxon>Agaricomycetidae</taxon>
        <taxon>Agaricales</taxon>
        <taxon>Agaricineae</taxon>
        <taxon>Psathyrellaceae</taxon>
        <taxon>Candolleomyces</taxon>
    </lineage>
</organism>
<gene>
    <name evidence="2" type="ORF">EST38_g11919</name>
</gene>
<comment type="caution">
    <text evidence="2">The sequence shown here is derived from an EMBL/GenBank/DDBJ whole genome shotgun (WGS) entry which is preliminary data.</text>
</comment>
<dbReference type="EMBL" id="SDEE01000798">
    <property type="protein sequence ID" value="RXW13935.1"/>
    <property type="molecule type" value="Genomic_DNA"/>
</dbReference>
<evidence type="ECO:0000313" key="3">
    <source>
        <dbReference type="Proteomes" id="UP000290288"/>
    </source>
</evidence>
<evidence type="ECO:0000256" key="1">
    <source>
        <dbReference type="SAM" id="MobiDB-lite"/>
    </source>
</evidence>
<evidence type="ECO:0000313" key="2">
    <source>
        <dbReference type="EMBL" id="RXW13935.1"/>
    </source>
</evidence>
<dbReference type="STRING" id="2316362.A0A4Q2D706"/>
<proteinExistence type="predicted"/>
<dbReference type="Proteomes" id="UP000290288">
    <property type="component" value="Unassembled WGS sequence"/>
</dbReference>
<keyword evidence="3" id="KW-1185">Reference proteome</keyword>
<accession>A0A4Q2D706</accession>
<feature type="region of interest" description="Disordered" evidence="1">
    <location>
        <begin position="1"/>
        <end position="23"/>
    </location>
</feature>
<sequence length="393" mass="44105">MKARADSVLSTSSEEATVARKRTLSETSEPSAILSMKALKVEDGSRLRVYETIDLTVETIGPPVIDLSVDETDEIVKCSLLSYPATLLIVSSQVLIVCQPAPFNPHNFSNFTLLEQLAQPFLSDWKTLSFQAFHLPEGYTVIVKPLVPFFLLSTKPSIFHTCRFISTSTLQSTCTGFLVSAASGEPSDNQAQLAAHTLLRRLVHYYHLVYLQPDYLLNQEDFPHVPNVLTWEGIITLLSLCNVFELSNAILYTLSDLDRHRNIEARRLCRRMISWLDARLIFTGAHQNRLNVYHGVYLLYLARQTKALVAYREIVEQRTSCPNPGILRAKVESTFKNQIALHAKMNELEGWTADGFGWPSDLTFDVTIRESPGAVPDDITGEMSDDVEHFGAL</sequence>
<dbReference type="AlphaFoldDB" id="A0A4Q2D706"/>
<reference evidence="2 3" key="1">
    <citation type="submission" date="2019-01" db="EMBL/GenBank/DDBJ databases">
        <title>Draft genome sequence of Psathyrella aberdarensis IHI B618.</title>
        <authorList>
            <person name="Buettner E."/>
            <person name="Kellner H."/>
        </authorList>
    </citation>
    <scope>NUCLEOTIDE SEQUENCE [LARGE SCALE GENOMIC DNA]</scope>
    <source>
        <strain evidence="2 3">IHI B618</strain>
    </source>
</reference>
<protein>
    <submittedName>
        <fullName evidence="2">Uncharacterized protein</fullName>
    </submittedName>
</protein>
<name>A0A4Q2D706_9AGAR</name>
<dbReference type="OrthoDB" id="3056791at2759"/>